<evidence type="ECO:0000313" key="3">
    <source>
        <dbReference type="Proteomes" id="UP000216352"/>
    </source>
</evidence>
<feature type="transmembrane region" description="Helical" evidence="1">
    <location>
        <begin position="56"/>
        <end position="78"/>
    </location>
</feature>
<dbReference type="RefSeq" id="WP_083570070.1">
    <property type="nucleotide sequence ID" value="NZ_BDIS01000001.1"/>
</dbReference>
<name>A0A261FQA2_9BIFI</name>
<organism evidence="2 3">
    <name type="scientific">Bifidobacterium lemurum</name>
    <dbReference type="NCBI Taxonomy" id="1603886"/>
    <lineage>
        <taxon>Bacteria</taxon>
        <taxon>Bacillati</taxon>
        <taxon>Actinomycetota</taxon>
        <taxon>Actinomycetes</taxon>
        <taxon>Bifidobacteriales</taxon>
        <taxon>Bifidobacteriaceae</taxon>
        <taxon>Bifidobacterium</taxon>
    </lineage>
</organism>
<keyword evidence="3" id="KW-1185">Reference proteome</keyword>
<accession>A0A261FQA2</accession>
<gene>
    <name evidence="2" type="ORF">BLEM_1608</name>
</gene>
<evidence type="ECO:0000256" key="1">
    <source>
        <dbReference type="SAM" id="Phobius"/>
    </source>
</evidence>
<dbReference type="OrthoDB" id="3237846at2"/>
<sequence length="249" mass="27280">MTADDSNHKGGVVFTQEQQDAIAALASENKYAKQSKWKTLRELPPKDRWPFFRQNFLVETGLVLVVVVFVVALVVTMVTRGPDAELTVVRLNAGESYAQPMSDLKTGFIERAGIEDERIAQFDGSYDITEDGNIYTDDSAGLLTRISAGGINVLITTEETLALVETRGYASSLSEKLESSQLEAVADALVDVDGEPVTDASQAFALDLSKSSTWTSLDGAPDDAYLVISNVEDETHLTRMRELVDYLFE</sequence>
<keyword evidence="1" id="KW-1133">Transmembrane helix</keyword>
<comment type="caution">
    <text evidence="2">The sequence shown here is derived from an EMBL/GenBank/DDBJ whole genome shotgun (WGS) entry which is preliminary data.</text>
</comment>
<dbReference type="AlphaFoldDB" id="A0A261FQA2"/>
<keyword evidence="1" id="KW-0472">Membrane</keyword>
<evidence type="ECO:0000313" key="2">
    <source>
        <dbReference type="EMBL" id="OZG60976.1"/>
    </source>
</evidence>
<dbReference type="EMBL" id="MWWX01000011">
    <property type="protein sequence ID" value="OZG60976.1"/>
    <property type="molecule type" value="Genomic_DNA"/>
</dbReference>
<reference evidence="2 3" key="1">
    <citation type="journal article" date="2017" name="BMC Genomics">
        <title>Comparative genomic and phylogenomic analyses of the Bifidobacteriaceae family.</title>
        <authorList>
            <person name="Lugli G.A."/>
            <person name="Milani C."/>
            <person name="Turroni F."/>
            <person name="Duranti S."/>
            <person name="Mancabelli L."/>
            <person name="Mangifesta M."/>
            <person name="Ferrario C."/>
            <person name="Modesto M."/>
            <person name="Mattarelli P."/>
            <person name="Jiri K."/>
            <person name="van Sinderen D."/>
            <person name="Ventura M."/>
        </authorList>
    </citation>
    <scope>NUCLEOTIDE SEQUENCE [LARGE SCALE GENOMIC DNA]</scope>
    <source>
        <strain evidence="2 3">DSM 28807</strain>
    </source>
</reference>
<proteinExistence type="predicted"/>
<protein>
    <submittedName>
        <fullName evidence="2">Uncharacterized protein</fullName>
    </submittedName>
</protein>
<keyword evidence="1" id="KW-0812">Transmembrane</keyword>
<dbReference type="Proteomes" id="UP000216352">
    <property type="component" value="Unassembled WGS sequence"/>
</dbReference>